<dbReference type="InterPro" id="IPR000150">
    <property type="entry name" value="Cof"/>
</dbReference>
<dbReference type="Gene3D" id="3.30.1240.10">
    <property type="match status" value="1"/>
</dbReference>
<dbReference type="Pfam" id="PF08282">
    <property type="entry name" value="Hydrolase_3"/>
    <property type="match status" value="1"/>
</dbReference>
<evidence type="ECO:0008006" key="3">
    <source>
        <dbReference type="Google" id="ProtNLM"/>
    </source>
</evidence>
<dbReference type="EMBL" id="QENU01000020">
    <property type="protein sequence ID" value="PVX31817.1"/>
    <property type="molecule type" value="Genomic_DNA"/>
</dbReference>
<dbReference type="SUPFAM" id="SSF56784">
    <property type="entry name" value="HAD-like"/>
    <property type="match status" value="1"/>
</dbReference>
<evidence type="ECO:0000313" key="2">
    <source>
        <dbReference type="Proteomes" id="UP000245909"/>
    </source>
</evidence>
<gene>
    <name evidence="1" type="ORF">C8D76_12032</name>
</gene>
<dbReference type="AlphaFoldDB" id="A0A2U0SKF1"/>
<reference evidence="1 2" key="1">
    <citation type="submission" date="2018-05" db="EMBL/GenBank/DDBJ databases">
        <title>Genomic Encyclopedia of Type Strains, Phase IV (KMG-IV): sequencing the most valuable type-strain genomes for metagenomic binning, comparative biology and taxonomic classification.</title>
        <authorList>
            <person name="Goeker M."/>
        </authorList>
    </citation>
    <scope>NUCLEOTIDE SEQUENCE [LARGE SCALE GENOMIC DNA]</scope>
    <source>
        <strain evidence="1 2">DSM 22999</strain>
    </source>
</reference>
<sequence length="272" mass="30410">MNISSIPNLREQIKIVFFDIDDTLFVKFKDHLPASVAPALRQLKANGIMPAIATGRAPCSLPPQIYQLIDEVGIELFVTMNGQYATYQGKEIEKHPIPTEKIGKIVNFFDRHNIEYAFVSQDDVYISNATPELHSALDPVLTGYHIDKTYYQRHEVFQILPFYRAEQDELVESSGILEGLRVVRWDVDSVDLFDAEGSKARGIQAAVHHLGLKMENVMAFGDGLNDLEMLQVVGVGVAMGNAHQELKAVADFVTDHIEENGIVNFLKKASLI</sequence>
<proteinExistence type="predicted"/>
<dbReference type="GO" id="GO:0016791">
    <property type="term" value="F:phosphatase activity"/>
    <property type="evidence" value="ECO:0007669"/>
    <property type="project" value="TreeGrafter"/>
</dbReference>
<dbReference type="InterPro" id="IPR023214">
    <property type="entry name" value="HAD_sf"/>
</dbReference>
<dbReference type="RefSeq" id="WP_116632497.1">
    <property type="nucleotide sequence ID" value="NZ_QENU01000020.1"/>
</dbReference>
<dbReference type="CDD" id="cd07517">
    <property type="entry name" value="HAD_HPP"/>
    <property type="match status" value="1"/>
</dbReference>
<accession>A0A2U0SKF1</accession>
<dbReference type="Gene3D" id="3.40.50.1000">
    <property type="entry name" value="HAD superfamily/HAD-like"/>
    <property type="match status" value="1"/>
</dbReference>
<dbReference type="NCBIfam" id="TIGR01484">
    <property type="entry name" value="HAD-SF-IIB"/>
    <property type="match status" value="1"/>
</dbReference>
<keyword evidence="2" id="KW-1185">Reference proteome</keyword>
<dbReference type="SFLD" id="SFLDG01140">
    <property type="entry name" value="C2.B:_Phosphomannomutase_and_P"/>
    <property type="match status" value="1"/>
</dbReference>
<organism evidence="1 2">
    <name type="scientific">Alitibacter langaaensis DSM 22999</name>
    <dbReference type="NCBI Taxonomy" id="1122935"/>
    <lineage>
        <taxon>Bacteria</taxon>
        <taxon>Pseudomonadati</taxon>
        <taxon>Pseudomonadota</taxon>
        <taxon>Gammaproteobacteria</taxon>
        <taxon>Pasteurellales</taxon>
        <taxon>Pasteurellaceae</taxon>
        <taxon>Alitibacter</taxon>
    </lineage>
</organism>
<dbReference type="PANTHER" id="PTHR10000:SF25">
    <property type="entry name" value="PHOSPHATASE YKRA-RELATED"/>
    <property type="match status" value="1"/>
</dbReference>
<dbReference type="GO" id="GO:0000287">
    <property type="term" value="F:magnesium ion binding"/>
    <property type="evidence" value="ECO:0007669"/>
    <property type="project" value="TreeGrafter"/>
</dbReference>
<dbReference type="SFLD" id="SFLDS00003">
    <property type="entry name" value="Haloacid_Dehalogenase"/>
    <property type="match status" value="1"/>
</dbReference>
<dbReference type="GO" id="GO:0005829">
    <property type="term" value="C:cytosol"/>
    <property type="evidence" value="ECO:0007669"/>
    <property type="project" value="TreeGrafter"/>
</dbReference>
<protein>
    <recommendedName>
        <fullName evidence="3">Cof subfamily protein (Haloacid dehalogenase superfamily)/HAD superfamily hydrolase (TIGR01484 family)</fullName>
    </recommendedName>
</protein>
<name>A0A2U0SKF1_9PAST</name>
<dbReference type="InterPro" id="IPR036412">
    <property type="entry name" value="HAD-like_sf"/>
</dbReference>
<comment type="caution">
    <text evidence="1">The sequence shown here is derived from an EMBL/GenBank/DDBJ whole genome shotgun (WGS) entry which is preliminary data.</text>
</comment>
<dbReference type="PROSITE" id="PS01229">
    <property type="entry name" value="COF_2"/>
    <property type="match status" value="1"/>
</dbReference>
<evidence type="ECO:0000313" key="1">
    <source>
        <dbReference type="EMBL" id="PVX31817.1"/>
    </source>
</evidence>
<dbReference type="OrthoDB" id="3180855at2"/>
<dbReference type="PANTHER" id="PTHR10000">
    <property type="entry name" value="PHOSPHOSERINE PHOSPHATASE"/>
    <property type="match status" value="1"/>
</dbReference>
<dbReference type="NCBIfam" id="TIGR00099">
    <property type="entry name" value="Cof-subfamily"/>
    <property type="match status" value="1"/>
</dbReference>
<dbReference type="InterPro" id="IPR006379">
    <property type="entry name" value="HAD-SF_hydro_IIB"/>
</dbReference>
<dbReference type="Proteomes" id="UP000245909">
    <property type="component" value="Unassembled WGS sequence"/>
</dbReference>